<dbReference type="InterPro" id="IPR035296">
    <property type="entry name" value="Mfa1/2"/>
</dbReference>
<protein>
    <submittedName>
        <fullName evidence="1">Uncharacterized protein</fullName>
    </submittedName>
</protein>
<reference key="2">
    <citation type="submission" date="2011-08" db="EMBL/GenBank/DDBJ databases">
        <title>Genome sequence of Naumovozyma castellii.</title>
        <authorList>
            <person name="Gordon J.L."/>
            <person name="Armisen D."/>
            <person name="Proux-Wera E."/>
            <person name="OhEigeartaigh S.S."/>
            <person name="Byrne K.P."/>
            <person name="Wolfe K.H."/>
        </authorList>
    </citation>
    <scope>NUCLEOTIDE SEQUENCE</scope>
    <source>
        <strain>Type strain:CBS 4309</strain>
    </source>
</reference>
<dbReference type="GO" id="GO:0000750">
    <property type="term" value="P:pheromone-dependent signal transduction involved in conjugation with cellular fusion"/>
    <property type="evidence" value="ECO:0007669"/>
    <property type="project" value="InterPro"/>
</dbReference>
<dbReference type="RefSeq" id="XP_003675169.1">
    <property type="nucleotide sequence ID" value="XM_003675121.1"/>
</dbReference>
<keyword evidence="2" id="KW-1185">Reference proteome</keyword>
<organism evidence="1 2">
    <name type="scientific">Naumovozyma castellii</name>
    <name type="common">Yeast</name>
    <name type="synonym">Saccharomyces castellii</name>
    <dbReference type="NCBI Taxonomy" id="27288"/>
    <lineage>
        <taxon>Eukaryota</taxon>
        <taxon>Fungi</taxon>
        <taxon>Dikarya</taxon>
        <taxon>Ascomycota</taxon>
        <taxon>Saccharomycotina</taxon>
        <taxon>Saccharomycetes</taxon>
        <taxon>Saccharomycetales</taxon>
        <taxon>Saccharomycetaceae</taxon>
        <taxon>Naumovozyma</taxon>
    </lineage>
</organism>
<sequence>MQPSTQATQKDTSAENKDNDFVFNCLSNISCVIV</sequence>
<reference evidence="1 2" key="1">
    <citation type="journal article" date="2011" name="Proc. Natl. Acad. Sci. U.S.A.">
        <title>Evolutionary erosion of yeast sex chromosomes by mating-type switching accidents.</title>
        <authorList>
            <person name="Gordon J.L."/>
            <person name="Armisen D."/>
            <person name="Proux-Wera E."/>
            <person name="Oheigeartaigh S.S."/>
            <person name="Byrne K.P."/>
            <person name="Wolfe K.H."/>
        </authorList>
    </citation>
    <scope>NUCLEOTIDE SEQUENCE [LARGE SCALE GENOMIC DNA]</scope>
    <source>
        <strain evidence="2">ATCC 76901 / BCRC 22586 / CBS 4309 / NBRC 1992 / NRRL Y-12630</strain>
    </source>
</reference>
<dbReference type="Proteomes" id="UP000001640">
    <property type="component" value="Chromosome 2"/>
</dbReference>
<dbReference type="GO" id="GO:0000772">
    <property type="term" value="F:mating pheromone activity"/>
    <property type="evidence" value="ECO:0007669"/>
    <property type="project" value="InterPro"/>
</dbReference>
<dbReference type="InParanoid" id="G0VA68"/>
<accession>G0VA68</accession>
<dbReference type="EMBL" id="HE576753">
    <property type="protein sequence ID" value="CCC68798.1"/>
    <property type="molecule type" value="Genomic_DNA"/>
</dbReference>
<dbReference type="Pfam" id="PF17317">
    <property type="entry name" value="MFA1_2"/>
    <property type="match status" value="1"/>
</dbReference>
<dbReference type="HOGENOM" id="CLU_220658_1_0_1"/>
<name>G0VA68_NAUCA</name>
<gene>
    <name evidence="1" type="primary">NCAS0B07140</name>
    <name evidence="1" type="ordered locus">NCAS_0B07140</name>
</gene>
<evidence type="ECO:0000313" key="1">
    <source>
        <dbReference type="EMBL" id="CCC68798.1"/>
    </source>
</evidence>
<dbReference type="KEGG" id="ncs:NCAS_0B07140"/>
<proteinExistence type="predicted"/>
<dbReference type="AlphaFoldDB" id="G0VA68"/>
<dbReference type="GeneID" id="96902355"/>
<evidence type="ECO:0000313" key="2">
    <source>
        <dbReference type="Proteomes" id="UP000001640"/>
    </source>
</evidence>